<feature type="transmembrane region" description="Helical" evidence="1">
    <location>
        <begin position="477"/>
        <end position="495"/>
    </location>
</feature>
<comment type="caution">
    <text evidence="2">The sequence shown here is derived from an EMBL/GenBank/DDBJ whole genome shotgun (WGS) entry which is preliminary data.</text>
</comment>
<evidence type="ECO:0000313" key="3">
    <source>
        <dbReference type="Proteomes" id="UP001500298"/>
    </source>
</evidence>
<feature type="transmembrane region" description="Helical" evidence="1">
    <location>
        <begin position="961"/>
        <end position="978"/>
    </location>
</feature>
<keyword evidence="1" id="KW-0812">Transmembrane</keyword>
<feature type="transmembrane region" description="Helical" evidence="1">
    <location>
        <begin position="535"/>
        <end position="555"/>
    </location>
</feature>
<dbReference type="Gene3D" id="3.30.2090.10">
    <property type="entry name" value="Multidrug efflux transporter AcrB TolC docking domain, DN and DC subdomains"/>
    <property type="match status" value="2"/>
</dbReference>
<dbReference type="Gene3D" id="3.30.70.1320">
    <property type="entry name" value="Multidrug efflux transporter AcrB pore domain like"/>
    <property type="match status" value="1"/>
</dbReference>
<reference evidence="3" key="1">
    <citation type="journal article" date="2019" name="Int. J. Syst. Evol. Microbiol.">
        <title>The Global Catalogue of Microorganisms (GCM) 10K type strain sequencing project: providing services to taxonomists for standard genome sequencing and annotation.</title>
        <authorList>
            <consortium name="The Broad Institute Genomics Platform"/>
            <consortium name="The Broad Institute Genome Sequencing Center for Infectious Disease"/>
            <person name="Wu L."/>
            <person name="Ma J."/>
        </authorList>
    </citation>
    <scope>NUCLEOTIDE SEQUENCE [LARGE SCALE GENOMIC DNA]</scope>
    <source>
        <strain evidence="3">JCM 18326</strain>
    </source>
</reference>
<dbReference type="Gene3D" id="3.30.70.1430">
    <property type="entry name" value="Multidrug efflux transporter AcrB pore domain"/>
    <property type="match status" value="2"/>
</dbReference>
<dbReference type="PRINTS" id="PR00702">
    <property type="entry name" value="ACRIFLAVINRP"/>
</dbReference>
<keyword evidence="3" id="KW-1185">Reference proteome</keyword>
<dbReference type="PANTHER" id="PTHR32063">
    <property type="match status" value="1"/>
</dbReference>
<feature type="transmembrane region" description="Helical" evidence="1">
    <location>
        <begin position="899"/>
        <end position="926"/>
    </location>
</feature>
<feature type="transmembrane region" description="Helical" evidence="1">
    <location>
        <begin position="402"/>
        <end position="428"/>
    </location>
</feature>
<dbReference type="InterPro" id="IPR001036">
    <property type="entry name" value="Acrflvin-R"/>
</dbReference>
<dbReference type="Gene3D" id="3.30.70.1440">
    <property type="entry name" value="Multidrug efflux transporter AcrB pore domain"/>
    <property type="match status" value="1"/>
</dbReference>
<dbReference type="Pfam" id="PF00873">
    <property type="entry name" value="ACR_tran"/>
    <property type="match status" value="1"/>
</dbReference>
<feature type="transmembrane region" description="Helical" evidence="1">
    <location>
        <begin position="990"/>
        <end position="1016"/>
    </location>
</feature>
<feature type="transmembrane region" description="Helical" evidence="1">
    <location>
        <begin position="860"/>
        <end position="879"/>
    </location>
</feature>
<feature type="transmembrane region" description="Helical" evidence="1">
    <location>
        <begin position="327"/>
        <end position="347"/>
    </location>
</feature>
<dbReference type="PANTHER" id="PTHR32063:SF0">
    <property type="entry name" value="SWARMING MOTILITY PROTEIN SWRC"/>
    <property type="match status" value="1"/>
</dbReference>
<dbReference type="InterPro" id="IPR027463">
    <property type="entry name" value="AcrB_DN_DC_subdom"/>
</dbReference>
<organism evidence="2 3">
    <name type="scientific">Algivirga pacifica</name>
    <dbReference type="NCBI Taxonomy" id="1162670"/>
    <lineage>
        <taxon>Bacteria</taxon>
        <taxon>Pseudomonadati</taxon>
        <taxon>Bacteroidota</taxon>
        <taxon>Cytophagia</taxon>
        <taxon>Cytophagales</taxon>
        <taxon>Flammeovirgaceae</taxon>
        <taxon>Algivirga</taxon>
    </lineage>
</organism>
<evidence type="ECO:0000256" key="1">
    <source>
        <dbReference type="SAM" id="Phobius"/>
    </source>
</evidence>
<dbReference type="SUPFAM" id="SSF82866">
    <property type="entry name" value="Multidrug efflux transporter AcrB transmembrane domain"/>
    <property type="match status" value="2"/>
</dbReference>
<dbReference type="Gene3D" id="1.20.1640.10">
    <property type="entry name" value="Multidrug efflux transporter AcrB transmembrane domain"/>
    <property type="match status" value="2"/>
</dbReference>
<feature type="transmembrane region" description="Helical" evidence="1">
    <location>
        <begin position="434"/>
        <end position="456"/>
    </location>
</feature>
<keyword evidence="1" id="KW-0472">Membrane</keyword>
<sequence length="1042" mass="118319">MPDIAVPEILVQYQDPDKSAAQLEEQMAEQLRVGLSRLAAIEEMYSETKDGSGVLRLRFKHDTDVDIAFLEVNEAIDRAIREMPNEVERPIVMKTKASDIPVFYLNITPDSAIYQTEEGFLQLSELVDNVYRRQLEMLESVAMVDVSGMDEPEIVFTPDEKIMASLRLTLADLKQKIEAQEISATSFSVKEGRYEKVLKLSKSIEGLQSLKDTYISVDGRSLQLKELGQWEFRNQEPEGITTYNGKRCISLALIKQSSARMDNMKKEVEGRVNHWENTHKGIAFDYSINQATFLEVTMSSLMNSLLVGGFLAFFVMFFFLKSFRAPMLMGITLPFSIVLSLIVIFWADISINIISLSGMILGAGMMVDNSIIVIDNITQYKEKGYSLGEACVRGTNEVIRPLISSVLTTTAVFLPLIFLSGMAGALFYDQALTVTIGLSVSLAVAVIVLPVYYRLTHKSRGKELLTPTKKPAKAKKVFLPFVWVYRWVAFGLSWMKYGVRFAIRWLSANLKKMIWLPDYEGLYEKVYYWVFRHKAAAFLVFISLIGVDYLLINVLEKRQMPETSEVAMVCKIDWNEPISLDENRRRVDEVTTFLMDKTAQQQTWVGAQEYLLAHTREQAYTEAEVYLRAHTHDSLSVVQEQLGAWLSKQYPAVRFTMEPPPSLFTELFPQNVAPLRMKVRASKGALDDQITEVMAVVDSVRMWEEGQSNRPLDLQKELVIIPDTRKAFMYQVEVAALSNKLQSLINKYELMEMRTSVNTLQVVTHQRNKTFYDIINEANVLNTAGEEVPLRQLVQIMTQGSFKKLYADDAGRFLALGLDVEMKDYPAMSQKVEQLIRQFNNLEVNFDGSIFSNQEMIEELTIVLIVSLLFLYFILAAQFESVWQPLIVLAEVPLSFAGGLFLLWAWGGSINLVAMIGLVVVMGIIINDSILKIDTINRLRKEDYLKIEDAIHQAGLRRIKPILMTSMTTILSLLPFLFGNDFGSEIQRPMALVIIGGMTFGTLVSLYFVPLIYWWASPRYGADLEEPKEIEEVLSQGEEVLS</sequence>
<name>A0ABP9DK43_9BACT</name>
<dbReference type="EMBL" id="BAABJX010000051">
    <property type="protein sequence ID" value="GAA4844538.1"/>
    <property type="molecule type" value="Genomic_DNA"/>
</dbReference>
<accession>A0ABP9DK43</accession>
<keyword evidence="1" id="KW-1133">Transmembrane helix</keyword>
<dbReference type="SUPFAM" id="SSF82693">
    <property type="entry name" value="Multidrug efflux transporter AcrB pore domain, PN1, PN2, PC1 and PC2 subdomains"/>
    <property type="match status" value="2"/>
</dbReference>
<gene>
    <name evidence="2" type="ORF">GCM10023331_31730</name>
</gene>
<dbReference type="Proteomes" id="UP001500298">
    <property type="component" value="Unassembled WGS sequence"/>
</dbReference>
<protein>
    <submittedName>
        <fullName evidence="2">Efflux RND transporter permease subunit</fullName>
    </submittedName>
</protein>
<feature type="transmembrane region" description="Helical" evidence="1">
    <location>
        <begin position="301"/>
        <end position="320"/>
    </location>
</feature>
<feature type="transmembrane region" description="Helical" evidence="1">
    <location>
        <begin position="353"/>
        <end position="374"/>
    </location>
</feature>
<evidence type="ECO:0000313" key="2">
    <source>
        <dbReference type="EMBL" id="GAA4844538.1"/>
    </source>
</evidence>
<proteinExistence type="predicted"/>